<dbReference type="AlphaFoldDB" id="A0ABD1G130"/>
<keyword evidence="2" id="KW-1185">Reference proteome</keyword>
<organism evidence="1 2">
    <name type="scientific">Salvia divinorum</name>
    <name type="common">Maria pastora</name>
    <name type="synonym">Diviner's sage</name>
    <dbReference type="NCBI Taxonomy" id="28513"/>
    <lineage>
        <taxon>Eukaryota</taxon>
        <taxon>Viridiplantae</taxon>
        <taxon>Streptophyta</taxon>
        <taxon>Embryophyta</taxon>
        <taxon>Tracheophyta</taxon>
        <taxon>Spermatophyta</taxon>
        <taxon>Magnoliopsida</taxon>
        <taxon>eudicotyledons</taxon>
        <taxon>Gunneridae</taxon>
        <taxon>Pentapetalae</taxon>
        <taxon>asterids</taxon>
        <taxon>lamiids</taxon>
        <taxon>Lamiales</taxon>
        <taxon>Lamiaceae</taxon>
        <taxon>Nepetoideae</taxon>
        <taxon>Mentheae</taxon>
        <taxon>Salviinae</taxon>
        <taxon>Salvia</taxon>
        <taxon>Salvia subgen. Calosphace</taxon>
    </lineage>
</organism>
<protein>
    <recommendedName>
        <fullName evidence="3">Secreted protein</fullName>
    </recommendedName>
</protein>
<dbReference type="Proteomes" id="UP001567538">
    <property type="component" value="Unassembled WGS sequence"/>
</dbReference>
<evidence type="ECO:0000313" key="2">
    <source>
        <dbReference type="Proteomes" id="UP001567538"/>
    </source>
</evidence>
<reference evidence="1 2" key="1">
    <citation type="submission" date="2024-06" db="EMBL/GenBank/DDBJ databases">
        <title>A chromosome level genome sequence of Diviner's sage (Salvia divinorum).</title>
        <authorList>
            <person name="Ford S.A."/>
            <person name="Ro D.-K."/>
            <person name="Ness R.W."/>
            <person name="Phillips M.A."/>
        </authorList>
    </citation>
    <scope>NUCLEOTIDE SEQUENCE [LARGE SCALE GENOMIC DNA]</scope>
    <source>
        <strain evidence="1">SAF-2024a</strain>
        <tissue evidence="1">Leaf</tissue>
    </source>
</reference>
<sequence>MIEGVIMVAVAGPWRLSAKPKLPTFPLYLPLQACAYKPLHFFCFTHTSNLHHCFLAFYFAWVSLSALRETLLPKRSLGLSVTTSRP</sequence>
<comment type="caution">
    <text evidence="1">The sequence shown here is derived from an EMBL/GenBank/DDBJ whole genome shotgun (WGS) entry which is preliminary data.</text>
</comment>
<name>A0ABD1G130_SALDI</name>
<dbReference type="EMBL" id="JBEAFC010000011">
    <property type="protein sequence ID" value="KAL1537810.1"/>
    <property type="molecule type" value="Genomic_DNA"/>
</dbReference>
<evidence type="ECO:0000313" key="1">
    <source>
        <dbReference type="EMBL" id="KAL1537810.1"/>
    </source>
</evidence>
<proteinExistence type="predicted"/>
<gene>
    <name evidence="1" type="ORF">AAHA92_30290</name>
</gene>
<accession>A0ABD1G130</accession>
<evidence type="ECO:0008006" key="3">
    <source>
        <dbReference type="Google" id="ProtNLM"/>
    </source>
</evidence>